<dbReference type="Proteomes" id="UP001209540">
    <property type="component" value="Unassembled WGS sequence"/>
</dbReference>
<evidence type="ECO:0000313" key="4">
    <source>
        <dbReference type="Proteomes" id="UP001209540"/>
    </source>
</evidence>
<dbReference type="EMBL" id="JAIXMP010000003">
    <property type="protein sequence ID" value="KAI9275887.1"/>
    <property type="molecule type" value="Genomic_DNA"/>
</dbReference>
<dbReference type="InterPro" id="IPR013876">
    <property type="entry name" value="TFIIH_BTF_p62_N"/>
</dbReference>
<reference evidence="3" key="2">
    <citation type="submission" date="2023-02" db="EMBL/GenBank/DDBJ databases">
        <authorList>
            <consortium name="DOE Joint Genome Institute"/>
            <person name="Mondo S.J."/>
            <person name="Chang Y."/>
            <person name="Wang Y."/>
            <person name="Ahrendt S."/>
            <person name="Andreopoulos W."/>
            <person name="Barry K."/>
            <person name="Beard J."/>
            <person name="Benny G.L."/>
            <person name="Blankenship S."/>
            <person name="Bonito G."/>
            <person name="Cuomo C."/>
            <person name="Desiro A."/>
            <person name="Gervers K.A."/>
            <person name="Hundley H."/>
            <person name="Kuo A."/>
            <person name="LaButti K."/>
            <person name="Lang B.F."/>
            <person name="Lipzen A."/>
            <person name="O'Donnell K."/>
            <person name="Pangilinan J."/>
            <person name="Reynolds N."/>
            <person name="Sandor L."/>
            <person name="Smith M.W."/>
            <person name="Tsang A."/>
            <person name="Grigoriev I.V."/>
            <person name="Stajich J.E."/>
            <person name="Spatafora J.W."/>
        </authorList>
    </citation>
    <scope>NUCLEOTIDE SEQUENCE</scope>
    <source>
        <strain evidence="3">RSA 2281</strain>
    </source>
</reference>
<dbReference type="InterPro" id="IPR011993">
    <property type="entry name" value="PH-like_dom_sf"/>
</dbReference>
<feature type="compositionally biased region" description="Basic and acidic residues" evidence="1">
    <location>
        <begin position="178"/>
        <end position="188"/>
    </location>
</feature>
<accession>A0AAD5PJA2</accession>
<gene>
    <name evidence="3" type="ORF">BDA99DRAFT_431065</name>
</gene>
<feature type="region of interest" description="Disordered" evidence="1">
    <location>
        <begin position="178"/>
        <end position="204"/>
    </location>
</feature>
<protein>
    <recommendedName>
        <fullName evidence="2">TFIIH p62 subunit N-terminal domain-containing protein</fullName>
    </recommendedName>
</protein>
<dbReference type="Gene3D" id="6.10.140.1200">
    <property type="match status" value="1"/>
</dbReference>
<keyword evidence="4" id="KW-1185">Reference proteome</keyword>
<reference evidence="3" key="1">
    <citation type="journal article" date="2022" name="IScience">
        <title>Evolution of zygomycete secretomes and the origins of terrestrial fungal ecologies.</title>
        <authorList>
            <person name="Chang Y."/>
            <person name="Wang Y."/>
            <person name="Mondo S."/>
            <person name="Ahrendt S."/>
            <person name="Andreopoulos W."/>
            <person name="Barry K."/>
            <person name="Beard J."/>
            <person name="Benny G.L."/>
            <person name="Blankenship S."/>
            <person name="Bonito G."/>
            <person name="Cuomo C."/>
            <person name="Desiro A."/>
            <person name="Gervers K.A."/>
            <person name="Hundley H."/>
            <person name="Kuo A."/>
            <person name="LaButti K."/>
            <person name="Lang B.F."/>
            <person name="Lipzen A."/>
            <person name="O'Donnell K."/>
            <person name="Pangilinan J."/>
            <person name="Reynolds N."/>
            <person name="Sandor L."/>
            <person name="Smith M.E."/>
            <person name="Tsang A."/>
            <person name="Grigoriev I.V."/>
            <person name="Stajich J.E."/>
            <person name="Spatafora J.W."/>
        </authorList>
    </citation>
    <scope>NUCLEOTIDE SEQUENCE</scope>
    <source>
        <strain evidence="3">RSA 2281</strain>
    </source>
</reference>
<proteinExistence type="predicted"/>
<evidence type="ECO:0000256" key="1">
    <source>
        <dbReference type="SAM" id="MobiDB-lite"/>
    </source>
</evidence>
<dbReference type="PANTHER" id="PTHR12856">
    <property type="entry name" value="TRANSCRIPTION INITIATION FACTOR IIH-RELATED"/>
    <property type="match status" value="1"/>
</dbReference>
<dbReference type="AlphaFoldDB" id="A0AAD5PJA2"/>
<dbReference type="GO" id="GO:0006351">
    <property type="term" value="P:DNA-templated transcription"/>
    <property type="evidence" value="ECO:0007669"/>
    <property type="project" value="InterPro"/>
</dbReference>
<organism evidence="3 4">
    <name type="scientific">Phascolomyces articulosus</name>
    <dbReference type="NCBI Taxonomy" id="60185"/>
    <lineage>
        <taxon>Eukaryota</taxon>
        <taxon>Fungi</taxon>
        <taxon>Fungi incertae sedis</taxon>
        <taxon>Mucoromycota</taxon>
        <taxon>Mucoromycotina</taxon>
        <taxon>Mucoromycetes</taxon>
        <taxon>Mucorales</taxon>
        <taxon>Lichtheimiaceae</taxon>
        <taxon>Phascolomyces</taxon>
    </lineage>
</organism>
<dbReference type="GO" id="GO:0000439">
    <property type="term" value="C:transcription factor TFIIH core complex"/>
    <property type="evidence" value="ECO:0007669"/>
    <property type="project" value="InterPro"/>
</dbReference>
<evidence type="ECO:0000259" key="2">
    <source>
        <dbReference type="Pfam" id="PF08567"/>
    </source>
</evidence>
<dbReference type="GO" id="GO:0006289">
    <property type="term" value="P:nucleotide-excision repair"/>
    <property type="evidence" value="ECO:0007669"/>
    <property type="project" value="InterPro"/>
</dbReference>
<feature type="domain" description="TFIIH p62 subunit N-terminal" evidence="2">
    <location>
        <begin position="6"/>
        <end position="50"/>
    </location>
</feature>
<comment type="caution">
    <text evidence="3">The sequence shown here is derived from an EMBL/GenBank/DDBJ whole genome shotgun (WGS) entry which is preliminary data.</text>
</comment>
<dbReference type="InterPro" id="IPR027079">
    <property type="entry name" value="Tfb1/GTF2H1"/>
</dbReference>
<feature type="region of interest" description="Disordered" evidence="1">
    <location>
        <begin position="57"/>
        <end position="126"/>
    </location>
</feature>
<sequence length="387" mass="43042">MNHLVLSQTPDTAAKVLLKINVTTPKPKDYTFHFISQKALTEREAIKSQIAELLGRVRGSSASRGSTPAATPRTATSAMATPSPNLTTPATATAASSPGGVSTPSSTVNSPTPSGSAAATPGSPSSWRLEEFNARRHLLSTSRELRTLHDELVMSDKSVSEEEFWSSPYVKRIRQKLNKESVSKEGRQKGKSSKMVELMPGQQDGSDVKYTLTSQIIHNIFTEFPSEQQFWKRFLASEFFHRSRTGARSQMAPYDDIFDRCLQEEDEENSKAPSLSRMDKIKRAIDLTATEEDHIESGNAPDFTMKPGGSAQVLPLIRREIIISDLQDENPPEKIVLDIEDSRRYFESQSREKQDVDVNKEVKKIPFIGSALCYVQGFLSRTNRKMG</sequence>
<name>A0AAD5PJA2_9FUNG</name>
<dbReference type="Pfam" id="PF08567">
    <property type="entry name" value="PH_TFIIH"/>
    <property type="match status" value="1"/>
</dbReference>
<dbReference type="SUPFAM" id="SSF140383">
    <property type="entry name" value="BSD domain-like"/>
    <property type="match status" value="1"/>
</dbReference>
<dbReference type="Gene3D" id="2.30.29.30">
    <property type="entry name" value="Pleckstrin-homology domain (PH domain)/Phosphotyrosine-binding domain (PTB)"/>
    <property type="match status" value="1"/>
</dbReference>
<dbReference type="InterPro" id="IPR035925">
    <property type="entry name" value="BSD_dom_sf"/>
</dbReference>
<evidence type="ECO:0000313" key="3">
    <source>
        <dbReference type="EMBL" id="KAI9275887.1"/>
    </source>
</evidence>